<comment type="similarity">
    <text evidence="2">Belongs to the G-protein coupled receptor 1 family.</text>
</comment>
<dbReference type="AlphaFoldDB" id="A0A9Q0S138"/>
<evidence type="ECO:0000256" key="4">
    <source>
        <dbReference type="ARBA" id="ARBA00022692"/>
    </source>
</evidence>
<keyword evidence="7 10" id="KW-0472">Membrane</keyword>
<dbReference type="GO" id="GO:0043410">
    <property type="term" value="P:positive regulation of MAPK cascade"/>
    <property type="evidence" value="ECO:0007669"/>
    <property type="project" value="TreeGrafter"/>
</dbReference>
<dbReference type="InterPro" id="IPR000276">
    <property type="entry name" value="GPCR_Rhodpsn"/>
</dbReference>
<evidence type="ECO:0000259" key="11">
    <source>
        <dbReference type="PROSITE" id="PS50262"/>
    </source>
</evidence>
<keyword evidence="6" id="KW-0297">G-protein coupled receptor</keyword>
<accession>A0A9Q0S138</accession>
<dbReference type="Gene3D" id="1.20.1070.10">
    <property type="entry name" value="Rhodopsin 7-helix transmembrane proteins"/>
    <property type="match status" value="1"/>
</dbReference>
<protein>
    <submittedName>
        <fullName evidence="12">Octopamine receptor beta-3R</fullName>
    </submittedName>
</protein>
<feature type="transmembrane region" description="Helical" evidence="10">
    <location>
        <begin position="52"/>
        <end position="75"/>
    </location>
</feature>
<evidence type="ECO:0000256" key="2">
    <source>
        <dbReference type="ARBA" id="ARBA00010663"/>
    </source>
</evidence>
<reference evidence="12" key="1">
    <citation type="submission" date="2022-07" db="EMBL/GenBank/DDBJ databases">
        <authorList>
            <person name="Trinca V."/>
            <person name="Uliana J.V.C."/>
            <person name="Torres T.T."/>
            <person name="Ward R.J."/>
            <person name="Monesi N."/>
        </authorList>
    </citation>
    <scope>NUCLEOTIDE SEQUENCE</scope>
    <source>
        <strain evidence="12">HSMRA1968</strain>
        <tissue evidence="12">Whole embryos</tissue>
    </source>
</reference>
<keyword evidence="3" id="KW-1003">Cell membrane</keyword>
<feature type="transmembrane region" description="Helical" evidence="10">
    <location>
        <begin position="12"/>
        <end position="32"/>
    </location>
</feature>
<name>A0A9Q0S138_9DIPT</name>
<evidence type="ECO:0000256" key="1">
    <source>
        <dbReference type="ARBA" id="ARBA00004651"/>
    </source>
</evidence>
<evidence type="ECO:0000256" key="7">
    <source>
        <dbReference type="ARBA" id="ARBA00023136"/>
    </source>
</evidence>
<dbReference type="InterPro" id="IPR017452">
    <property type="entry name" value="GPCR_Rhodpsn_7TM"/>
</dbReference>
<dbReference type="PANTHER" id="PTHR24248">
    <property type="entry name" value="ADRENERGIC RECEPTOR-RELATED G-PROTEIN COUPLED RECEPTOR"/>
    <property type="match status" value="1"/>
</dbReference>
<comment type="subcellular location">
    <subcellularLocation>
        <location evidence="1">Cell membrane</location>
        <topology evidence="1">Multi-pass membrane protein</topology>
    </subcellularLocation>
</comment>
<proteinExistence type="inferred from homology"/>
<evidence type="ECO:0000256" key="9">
    <source>
        <dbReference type="ARBA" id="ARBA00023224"/>
    </source>
</evidence>
<dbReference type="EMBL" id="WJQU01000003">
    <property type="protein sequence ID" value="KAJ6639513.1"/>
    <property type="molecule type" value="Genomic_DNA"/>
</dbReference>
<dbReference type="Proteomes" id="UP001151699">
    <property type="component" value="Chromosome X"/>
</dbReference>
<evidence type="ECO:0000256" key="6">
    <source>
        <dbReference type="ARBA" id="ARBA00023040"/>
    </source>
</evidence>
<dbReference type="OrthoDB" id="5957871at2759"/>
<evidence type="ECO:0000256" key="3">
    <source>
        <dbReference type="ARBA" id="ARBA00022475"/>
    </source>
</evidence>
<dbReference type="PANTHER" id="PTHR24248:SF66">
    <property type="entry name" value="OCTOPAMINE RECEPTOR BETA-3R"/>
    <property type="match status" value="1"/>
</dbReference>
<evidence type="ECO:0000313" key="13">
    <source>
        <dbReference type="Proteomes" id="UP001151699"/>
    </source>
</evidence>
<organism evidence="12 13">
    <name type="scientific">Pseudolycoriella hygida</name>
    <dbReference type="NCBI Taxonomy" id="35572"/>
    <lineage>
        <taxon>Eukaryota</taxon>
        <taxon>Metazoa</taxon>
        <taxon>Ecdysozoa</taxon>
        <taxon>Arthropoda</taxon>
        <taxon>Hexapoda</taxon>
        <taxon>Insecta</taxon>
        <taxon>Pterygota</taxon>
        <taxon>Neoptera</taxon>
        <taxon>Endopterygota</taxon>
        <taxon>Diptera</taxon>
        <taxon>Nematocera</taxon>
        <taxon>Sciaroidea</taxon>
        <taxon>Sciaridae</taxon>
        <taxon>Pseudolycoriella</taxon>
    </lineage>
</organism>
<evidence type="ECO:0000256" key="10">
    <source>
        <dbReference type="SAM" id="Phobius"/>
    </source>
</evidence>
<dbReference type="Pfam" id="PF00001">
    <property type="entry name" value="7tm_1"/>
    <property type="match status" value="1"/>
</dbReference>
<feature type="non-terminal residue" evidence="12">
    <location>
        <position position="1"/>
    </location>
</feature>
<feature type="domain" description="G-protein coupled receptors family 1 profile" evidence="11">
    <location>
        <begin position="1"/>
        <end position="144"/>
    </location>
</feature>
<dbReference type="GO" id="GO:0004989">
    <property type="term" value="F:octopamine receptor activity"/>
    <property type="evidence" value="ECO:0007669"/>
    <property type="project" value="TreeGrafter"/>
</dbReference>
<keyword evidence="5 10" id="KW-1133">Transmembrane helix</keyword>
<keyword evidence="8 12" id="KW-0675">Receptor</keyword>
<dbReference type="GO" id="GO:0071880">
    <property type="term" value="P:adenylate cyclase-activating adrenergic receptor signaling pathway"/>
    <property type="evidence" value="ECO:0007669"/>
    <property type="project" value="TreeGrafter"/>
</dbReference>
<dbReference type="PROSITE" id="PS50262">
    <property type="entry name" value="G_PROTEIN_RECEP_F1_2"/>
    <property type="match status" value="1"/>
</dbReference>
<sequence>MTNRTVGFMLTNVWILPALISFTPIFFGWYTTKEYLLLQSRTPTECLFKANKAYAIISSSVSFWIPGFVMITMYCRIYREAVRQRKALSRTSSNILLNSVHMAHTTHQMHHSHHMNYLHPSDCDLNLTLKQLRRDSTYSSTSNI</sequence>
<keyword evidence="9" id="KW-0807">Transducer</keyword>
<evidence type="ECO:0000256" key="5">
    <source>
        <dbReference type="ARBA" id="ARBA00022989"/>
    </source>
</evidence>
<keyword evidence="4 10" id="KW-0812">Transmembrane</keyword>
<evidence type="ECO:0000256" key="8">
    <source>
        <dbReference type="ARBA" id="ARBA00023170"/>
    </source>
</evidence>
<dbReference type="SUPFAM" id="SSF81321">
    <property type="entry name" value="Family A G protein-coupled receptor-like"/>
    <property type="match status" value="1"/>
</dbReference>
<gene>
    <name evidence="12" type="ORF">Bhyg_12259</name>
</gene>
<dbReference type="GO" id="GO:0005886">
    <property type="term" value="C:plasma membrane"/>
    <property type="evidence" value="ECO:0007669"/>
    <property type="project" value="UniProtKB-SubCell"/>
</dbReference>
<evidence type="ECO:0000313" key="12">
    <source>
        <dbReference type="EMBL" id="KAJ6639513.1"/>
    </source>
</evidence>
<comment type="caution">
    <text evidence="12">The sequence shown here is derived from an EMBL/GenBank/DDBJ whole genome shotgun (WGS) entry which is preliminary data.</text>
</comment>
<keyword evidence="13" id="KW-1185">Reference proteome</keyword>